<dbReference type="AlphaFoldDB" id="A0AAE8LV45"/>
<dbReference type="RefSeq" id="WP_181065580.1">
    <property type="nucleotide sequence ID" value="NZ_JBEJGS010000018.1"/>
</dbReference>
<organism evidence="3 4">
    <name type="scientific">Latilactobacillus sakei</name>
    <name type="common">Lactobacillus sakei</name>
    <dbReference type="NCBI Taxonomy" id="1599"/>
    <lineage>
        <taxon>Bacteria</taxon>
        <taxon>Bacillati</taxon>
        <taxon>Bacillota</taxon>
        <taxon>Bacilli</taxon>
        <taxon>Lactobacillales</taxon>
        <taxon>Lactobacillaceae</taxon>
        <taxon>Latilactobacillus</taxon>
    </lineage>
</organism>
<name>A0AAE8LV45_LATSK</name>
<dbReference type="EMBL" id="OKRC01000001">
    <property type="protein sequence ID" value="SPE18686.1"/>
    <property type="molecule type" value="Genomic_DNA"/>
</dbReference>
<reference evidence="3 4" key="1">
    <citation type="submission" date="2018-02" db="EMBL/GenBank/DDBJ databases">
        <authorList>
            <person name="Rodrigo-Torres L."/>
            <person name="Arahal R. D."/>
            <person name="Lucena T."/>
        </authorList>
    </citation>
    <scope>NUCLEOTIDE SEQUENCE [LARGE SCALE GENOMIC DNA]</scope>
    <source>
        <strain evidence="3 4">CECT 9267</strain>
    </source>
</reference>
<dbReference type="Pfam" id="PF06810">
    <property type="entry name" value="Phage_scaffold"/>
    <property type="match status" value="1"/>
</dbReference>
<evidence type="ECO:0000313" key="3">
    <source>
        <dbReference type="EMBL" id="SPE18686.1"/>
    </source>
</evidence>
<sequence length="205" mass="22396">MKREELKALGLEDSAIDKVMALHGQTVNGLNAQINSLNTEKETLAEQVSQSAKQLEDLSKDNADNTELQAQIKQLQDDKAQLESDSQTKLVEVQTNYAIESALKDAGARDVKAVLPFIDKDTIKLADGKVTGLDEQLKAIQTDKDFLFQPAEPKAPKPSIVTSNNPNPAGQGEVTKEIFDSMTLAQRTDLARNDPDTFKSITEGD</sequence>
<evidence type="ECO:0000256" key="2">
    <source>
        <dbReference type="SAM" id="MobiDB-lite"/>
    </source>
</evidence>
<feature type="region of interest" description="Disordered" evidence="2">
    <location>
        <begin position="150"/>
        <end position="205"/>
    </location>
</feature>
<gene>
    <name evidence="3" type="ORF">LAS9267_00233</name>
</gene>
<comment type="caution">
    <text evidence="3">The sequence shown here is derived from an EMBL/GenBank/DDBJ whole genome shotgun (WGS) entry which is preliminary data.</text>
</comment>
<proteinExistence type="predicted"/>
<keyword evidence="1" id="KW-0175">Coiled coil</keyword>
<dbReference type="InterPro" id="IPR009636">
    <property type="entry name" value="SCAF"/>
</dbReference>
<dbReference type="Proteomes" id="UP000239650">
    <property type="component" value="Unassembled WGS sequence"/>
</dbReference>
<evidence type="ECO:0000256" key="1">
    <source>
        <dbReference type="SAM" id="Coils"/>
    </source>
</evidence>
<protein>
    <submittedName>
        <fullName evidence="3">Phage minor structural protein GP20</fullName>
    </submittedName>
</protein>
<feature type="coiled-coil region" evidence="1">
    <location>
        <begin position="27"/>
        <end position="92"/>
    </location>
</feature>
<evidence type="ECO:0000313" key="4">
    <source>
        <dbReference type="Proteomes" id="UP000239650"/>
    </source>
</evidence>
<accession>A0AAE8LV45</accession>